<name>A0A5B7F2E4_PORTR</name>
<dbReference type="AlphaFoldDB" id="A0A5B7F2E4"/>
<accession>A0A5B7F2E4</accession>
<reference evidence="1" key="1">
    <citation type="submission" date="2019-05" db="EMBL/GenBank/DDBJ databases">
        <title>Another draft genome of Portunus trituberculatus and its Hox gene families provides insights of decapod evolution.</title>
        <authorList>
            <person name="Jeong J.-H."/>
            <person name="Song I."/>
            <person name="Kim S."/>
            <person name="Choi T."/>
            <person name="Kim D."/>
            <person name="Ryu S."/>
            <person name="Kim W."/>
        </authorList>
    </citation>
    <scope>NUCLEOTIDE SEQUENCE [LARGE SCALE GENOMIC DNA]</scope>
    <source>
        <tissue evidence="1">Muscle</tissue>
    </source>
</reference>
<evidence type="ECO:0000313" key="2">
    <source>
        <dbReference type="Proteomes" id="UP000324222"/>
    </source>
</evidence>
<dbReference type="EMBL" id="VSRR010004783">
    <property type="protein sequence ID" value="MPC40702.1"/>
    <property type="molecule type" value="Genomic_DNA"/>
</dbReference>
<comment type="caution">
    <text evidence="1">The sequence shown here is derived from an EMBL/GenBank/DDBJ whole genome shotgun (WGS) entry which is preliminary data.</text>
</comment>
<sequence length="60" mass="6611">MNTYFMRHLKFSLKAAATSYTLTIAESRVQTRPAPHLPAGKTTTKINTQNSAKVNADGRC</sequence>
<keyword evidence="2" id="KW-1185">Reference proteome</keyword>
<protein>
    <submittedName>
        <fullName evidence="1">Uncharacterized protein</fullName>
    </submittedName>
</protein>
<dbReference type="Proteomes" id="UP000324222">
    <property type="component" value="Unassembled WGS sequence"/>
</dbReference>
<proteinExistence type="predicted"/>
<evidence type="ECO:0000313" key="1">
    <source>
        <dbReference type="EMBL" id="MPC40702.1"/>
    </source>
</evidence>
<gene>
    <name evidence="1" type="ORF">E2C01_034267</name>
</gene>
<organism evidence="1 2">
    <name type="scientific">Portunus trituberculatus</name>
    <name type="common">Swimming crab</name>
    <name type="synonym">Neptunus trituberculatus</name>
    <dbReference type="NCBI Taxonomy" id="210409"/>
    <lineage>
        <taxon>Eukaryota</taxon>
        <taxon>Metazoa</taxon>
        <taxon>Ecdysozoa</taxon>
        <taxon>Arthropoda</taxon>
        <taxon>Crustacea</taxon>
        <taxon>Multicrustacea</taxon>
        <taxon>Malacostraca</taxon>
        <taxon>Eumalacostraca</taxon>
        <taxon>Eucarida</taxon>
        <taxon>Decapoda</taxon>
        <taxon>Pleocyemata</taxon>
        <taxon>Brachyura</taxon>
        <taxon>Eubrachyura</taxon>
        <taxon>Portunoidea</taxon>
        <taxon>Portunidae</taxon>
        <taxon>Portuninae</taxon>
        <taxon>Portunus</taxon>
    </lineage>
</organism>